<dbReference type="InterPro" id="IPR011990">
    <property type="entry name" value="TPR-like_helical_dom_sf"/>
</dbReference>
<gene>
    <name evidence="3" type="ORF">SAMN05444405_1157</name>
</gene>
<dbReference type="Proteomes" id="UP000184509">
    <property type="component" value="Unassembled WGS sequence"/>
</dbReference>
<dbReference type="Pfam" id="PF13181">
    <property type="entry name" value="TPR_8"/>
    <property type="match status" value="2"/>
</dbReference>
<name>A0A1M5EY89_9BACE</name>
<evidence type="ECO:0000256" key="2">
    <source>
        <dbReference type="SAM" id="SignalP"/>
    </source>
</evidence>
<dbReference type="AlphaFoldDB" id="A0A1M5EY89"/>
<keyword evidence="1" id="KW-0802">TPR repeat</keyword>
<reference evidence="4" key="1">
    <citation type="submission" date="2016-11" db="EMBL/GenBank/DDBJ databases">
        <authorList>
            <person name="Varghese N."/>
            <person name="Submissions S."/>
        </authorList>
    </citation>
    <scope>NUCLEOTIDE SEQUENCE [LARGE SCALE GENOMIC DNA]</scope>
    <source>
        <strain evidence="4">DSM 26991</strain>
    </source>
</reference>
<feature type="chain" id="PRO_5012680167" evidence="2">
    <location>
        <begin position="24"/>
        <end position="548"/>
    </location>
</feature>
<dbReference type="Gene3D" id="1.25.40.10">
    <property type="entry name" value="Tetratricopeptide repeat domain"/>
    <property type="match status" value="3"/>
</dbReference>
<proteinExistence type="predicted"/>
<dbReference type="PANTHER" id="PTHR12558">
    <property type="entry name" value="CELL DIVISION CYCLE 16,23,27"/>
    <property type="match status" value="1"/>
</dbReference>
<evidence type="ECO:0000313" key="3">
    <source>
        <dbReference type="EMBL" id="SHF84002.1"/>
    </source>
</evidence>
<feature type="repeat" description="TPR" evidence="1">
    <location>
        <begin position="56"/>
        <end position="89"/>
    </location>
</feature>
<dbReference type="OrthoDB" id="638548at2"/>
<dbReference type="SUPFAM" id="SSF48452">
    <property type="entry name" value="TPR-like"/>
    <property type="match status" value="2"/>
</dbReference>
<feature type="signal peptide" evidence="2">
    <location>
        <begin position="1"/>
        <end position="23"/>
    </location>
</feature>
<dbReference type="PANTHER" id="PTHR12558:SF13">
    <property type="entry name" value="CELL DIVISION CYCLE PROTEIN 27 HOMOLOG"/>
    <property type="match status" value="1"/>
</dbReference>
<evidence type="ECO:0000313" key="4">
    <source>
        <dbReference type="Proteomes" id="UP000184509"/>
    </source>
</evidence>
<organism evidence="3 4">
    <name type="scientific">Bacteroides luti</name>
    <dbReference type="NCBI Taxonomy" id="1297750"/>
    <lineage>
        <taxon>Bacteria</taxon>
        <taxon>Pseudomonadati</taxon>
        <taxon>Bacteroidota</taxon>
        <taxon>Bacteroidia</taxon>
        <taxon>Bacteroidales</taxon>
        <taxon>Bacteroidaceae</taxon>
        <taxon>Bacteroides</taxon>
    </lineage>
</organism>
<accession>A0A1M5EY89</accession>
<dbReference type="STRING" id="1297750.SAMN05444405_1157"/>
<keyword evidence="2" id="KW-0732">Signal</keyword>
<keyword evidence="4" id="KW-1185">Reference proteome</keyword>
<dbReference type="SUPFAM" id="SSF81901">
    <property type="entry name" value="HCP-like"/>
    <property type="match status" value="1"/>
</dbReference>
<feature type="repeat" description="TPR" evidence="1">
    <location>
        <begin position="330"/>
        <end position="363"/>
    </location>
</feature>
<dbReference type="EMBL" id="FQTV01000015">
    <property type="protein sequence ID" value="SHF84002.1"/>
    <property type="molecule type" value="Genomic_DNA"/>
</dbReference>
<sequence length="548" mass="61359">MKCNLIFSSILFLASFAFSPLQAKDSEGISFYKAGFQKQAKVLLFQELKSNSTNSAETCYFLGNVYFGESKNDSALYYYKKGLSLDAESALNNIGLAKLQIKSNAVQAKEAIENVLKGKNKKNVDLILEAGRAYLENGELLGANDYLERAQKITRKYAPVFVLAGDIFESKKDAGQACSMYEQAILFDANCREAYVKYARAYRDVNTALAVEMLGRLKTQEPNFSLANKELADLYYAKNDFDNAAKYYGEYIASGNYDTDDLKQYAMTLFLNKDYNKSLEIAQMGLKLNAQDPAFNRLAMYNNVELKKFDDATVAADNFFNKSKDAQFSYFDYTYNGSILAEKKKYPEAIASFEKAIEADTTKTELLSTISGLYEQAGDPVNAIKSYEKYVGNVSKPSADLLVELGKKYYSYANTDKILPNIKTSSLLKADSLFAKVAEMEPDNYRGNCWRARANSNLDPEATKGLAKPFYEKTVEICLAKNDPRYNPVLIECYSYLGFYHLVAGEKSKSASEYETSKGYWNKILKIEPGNSTALKALEGLSGSKKKK</sequence>
<protein>
    <submittedName>
        <fullName evidence="3">Tetratricopeptide repeat-containing protein</fullName>
    </submittedName>
</protein>
<dbReference type="InterPro" id="IPR019734">
    <property type="entry name" value="TPR_rpt"/>
</dbReference>
<evidence type="ECO:0000256" key="1">
    <source>
        <dbReference type="PROSITE-ProRule" id="PRU00339"/>
    </source>
</evidence>
<dbReference type="PROSITE" id="PS50005">
    <property type="entry name" value="TPR"/>
    <property type="match status" value="2"/>
</dbReference>
<dbReference type="SMART" id="SM00028">
    <property type="entry name" value="TPR"/>
    <property type="match status" value="7"/>
</dbReference>